<evidence type="ECO:0000313" key="7">
    <source>
        <dbReference type="Proteomes" id="UP000266389"/>
    </source>
</evidence>
<keyword evidence="2" id="KW-1133">Transmembrane helix</keyword>
<feature type="transmembrane region" description="Helical" evidence="2">
    <location>
        <begin position="555"/>
        <end position="576"/>
    </location>
</feature>
<sequence>MNRCLIFALVFSCAAISYGQTPATSGADERRSALMRSYFSAFGSQGQSSIERLNALSLLPESFPTLALEEAINPDEYVLNAGDVLEVNIFGSVPITLRSMISPEGTLSLRTIGIFEAKGKSLTQLKKELERAVTRLYKASSLGLSLYQPRSFLVMVSGAVSQRGQHVATALDRVDKVFYLANAQDPPPPDAAQLAARRLYPETPPPLRASLRNITLRHRDGTTEPVDLIRYFMTGDRRFNPRLREGDVIEVPNLQPENMDLVGIDGAVQLPALYEYSRYDSLSTLYKIALGATKHADLEHVQITRWQNGQFERLTYNLADILAGKAPDVPLLPHDRVQVRLKSFARIGNVSVRGAVVYPGFFAIESQKTTLKEVIAMAGGFTPEAQLSAARIFRRPKSDEGVPLPANIPPDLDFIRQQLIRTGDLDAEEIANFNLEFGARRNYVSADFRAIFNNQSPDIVLEDGDLIIVPRDAGTVYVFGQVANPGYIKYVPGRTYKEYIALAGGETNESTGDIRILKAGSYEWKFPHETAVESGDWIFVPKKFQKTFAQQMAEITPVVSIISTLATLALLIFQVFRQP</sequence>
<dbReference type="InterPro" id="IPR003715">
    <property type="entry name" value="Poly_export_N"/>
</dbReference>
<name>A0A395LW14_9BACT</name>
<keyword evidence="2" id="KW-0812">Transmembrane</keyword>
<dbReference type="Pfam" id="PF10531">
    <property type="entry name" value="SLBB"/>
    <property type="match status" value="2"/>
</dbReference>
<gene>
    <name evidence="6" type="ORF">D0433_14375</name>
</gene>
<dbReference type="Proteomes" id="UP000266389">
    <property type="component" value="Unassembled WGS sequence"/>
</dbReference>
<keyword evidence="1 3" id="KW-0732">Signal</keyword>
<reference evidence="6 7" key="1">
    <citation type="journal article" date="2011" name="ISME J.">
        <title>Community ecology of hot spring cyanobacterial mats: predominant populations and their functional potential.</title>
        <authorList>
            <person name="Klatt C.G."/>
            <person name="Wood J.M."/>
            <person name="Rusch D.B."/>
            <person name="Bateson M.M."/>
            <person name="Hamamura N."/>
            <person name="Heidelberg J.F."/>
            <person name="Grossman A.R."/>
            <person name="Bhaya D."/>
            <person name="Cohan F.M."/>
            <person name="Kuhl M."/>
            <person name="Bryant D.A."/>
            <person name="Ward D.M."/>
        </authorList>
    </citation>
    <scope>NUCLEOTIDE SEQUENCE [LARGE SCALE GENOMIC DNA]</scope>
    <source>
        <strain evidence="6">OS</strain>
    </source>
</reference>
<dbReference type="Pfam" id="PF02563">
    <property type="entry name" value="Poly_export"/>
    <property type="match status" value="1"/>
</dbReference>
<comment type="caution">
    <text evidence="6">The sequence shown here is derived from an EMBL/GenBank/DDBJ whole genome shotgun (WGS) entry which is preliminary data.</text>
</comment>
<organism evidence="6 7">
    <name type="scientific">Candidatus Thermochlorobacter aerophilus</name>
    <dbReference type="NCBI Taxonomy" id="1868324"/>
    <lineage>
        <taxon>Bacteria</taxon>
        <taxon>Pseudomonadati</taxon>
        <taxon>Chlorobiota</taxon>
        <taxon>Chlorobiia</taxon>
        <taxon>Chlorobiales</taxon>
        <taxon>Candidatus Thermochlorobacteriaceae</taxon>
        <taxon>Candidatus Thermochlorobacter</taxon>
    </lineage>
</organism>
<evidence type="ECO:0000259" key="4">
    <source>
        <dbReference type="Pfam" id="PF02563"/>
    </source>
</evidence>
<keyword evidence="2" id="KW-0472">Membrane</keyword>
<evidence type="ECO:0000256" key="2">
    <source>
        <dbReference type="SAM" id="Phobius"/>
    </source>
</evidence>
<accession>A0A395LW14</accession>
<dbReference type="PANTHER" id="PTHR33619">
    <property type="entry name" value="POLYSACCHARIDE EXPORT PROTEIN GFCE-RELATED"/>
    <property type="match status" value="1"/>
</dbReference>
<evidence type="ECO:0000256" key="1">
    <source>
        <dbReference type="ARBA" id="ARBA00022729"/>
    </source>
</evidence>
<evidence type="ECO:0000259" key="5">
    <source>
        <dbReference type="Pfam" id="PF10531"/>
    </source>
</evidence>
<feature type="domain" description="Polysaccharide export protein N-terminal" evidence="4">
    <location>
        <begin position="73"/>
        <end position="137"/>
    </location>
</feature>
<proteinExistence type="predicted"/>
<dbReference type="Gene3D" id="3.10.560.10">
    <property type="entry name" value="Outer membrane lipoprotein wza domain like"/>
    <property type="match status" value="4"/>
</dbReference>
<evidence type="ECO:0000313" key="6">
    <source>
        <dbReference type="EMBL" id="RFM22811.1"/>
    </source>
</evidence>
<feature type="chain" id="PRO_5017478304" description="Sugar transporter" evidence="3">
    <location>
        <begin position="20"/>
        <end position="579"/>
    </location>
</feature>
<dbReference type="EMBL" id="PHFL01000075">
    <property type="protein sequence ID" value="RFM22811.1"/>
    <property type="molecule type" value="Genomic_DNA"/>
</dbReference>
<dbReference type="InterPro" id="IPR049712">
    <property type="entry name" value="Poly_export"/>
</dbReference>
<dbReference type="PANTHER" id="PTHR33619:SF3">
    <property type="entry name" value="POLYSACCHARIDE EXPORT PROTEIN GFCE-RELATED"/>
    <property type="match status" value="1"/>
</dbReference>
<evidence type="ECO:0000256" key="3">
    <source>
        <dbReference type="SAM" id="SignalP"/>
    </source>
</evidence>
<dbReference type="InterPro" id="IPR019554">
    <property type="entry name" value="Soluble_ligand-bd"/>
</dbReference>
<dbReference type="AlphaFoldDB" id="A0A395LW14"/>
<feature type="domain" description="Soluble ligand binding" evidence="5">
    <location>
        <begin position="350"/>
        <end position="400"/>
    </location>
</feature>
<protein>
    <recommendedName>
        <fullName evidence="8">Sugar transporter</fullName>
    </recommendedName>
</protein>
<evidence type="ECO:0008006" key="8">
    <source>
        <dbReference type="Google" id="ProtNLM"/>
    </source>
</evidence>
<dbReference type="GO" id="GO:0015159">
    <property type="term" value="F:polysaccharide transmembrane transporter activity"/>
    <property type="evidence" value="ECO:0007669"/>
    <property type="project" value="InterPro"/>
</dbReference>
<feature type="signal peptide" evidence="3">
    <location>
        <begin position="1"/>
        <end position="19"/>
    </location>
</feature>
<feature type="domain" description="Soluble ligand binding" evidence="5">
    <location>
        <begin position="476"/>
        <end position="511"/>
    </location>
</feature>